<gene>
    <name evidence="1" type="ORF">AYBTSS11_LOCUS30741</name>
</gene>
<dbReference type="AlphaFoldDB" id="A0AA86W5Y1"/>
<dbReference type="Proteomes" id="UP001189624">
    <property type="component" value="Chromosome 11"/>
</dbReference>
<accession>A0AA86W5Y1</accession>
<evidence type="ECO:0000313" key="1">
    <source>
        <dbReference type="EMBL" id="CAJ1978546.1"/>
    </source>
</evidence>
<dbReference type="Gramene" id="rna-AYBTSS11_LOCUS30741">
    <property type="protein sequence ID" value="CAJ1978546.1"/>
    <property type="gene ID" value="gene-AYBTSS11_LOCUS30741"/>
</dbReference>
<proteinExistence type="predicted"/>
<sequence>MPQCVLFVCPKRGYFGREKRERGEYLAMKNCGDSFYERGKRSMRGGEEEERRELLACLLPISRFYPFFVCPCHENSLFRGCKVCKRDYD</sequence>
<protein>
    <submittedName>
        <fullName evidence="1">Uncharacterized protein</fullName>
    </submittedName>
</protein>
<dbReference type="EMBL" id="OY731408">
    <property type="protein sequence ID" value="CAJ1978546.1"/>
    <property type="molecule type" value="Genomic_DNA"/>
</dbReference>
<keyword evidence="2" id="KW-1185">Reference proteome</keyword>
<name>A0AA86W5Y1_9FABA</name>
<reference evidence="1" key="1">
    <citation type="submission" date="2023-10" db="EMBL/GenBank/DDBJ databases">
        <authorList>
            <person name="Domelevo Entfellner J.-B."/>
        </authorList>
    </citation>
    <scope>NUCLEOTIDE SEQUENCE</scope>
</reference>
<evidence type="ECO:0000313" key="2">
    <source>
        <dbReference type="Proteomes" id="UP001189624"/>
    </source>
</evidence>
<organism evidence="1 2">
    <name type="scientific">Sphenostylis stenocarpa</name>
    <dbReference type="NCBI Taxonomy" id="92480"/>
    <lineage>
        <taxon>Eukaryota</taxon>
        <taxon>Viridiplantae</taxon>
        <taxon>Streptophyta</taxon>
        <taxon>Embryophyta</taxon>
        <taxon>Tracheophyta</taxon>
        <taxon>Spermatophyta</taxon>
        <taxon>Magnoliopsida</taxon>
        <taxon>eudicotyledons</taxon>
        <taxon>Gunneridae</taxon>
        <taxon>Pentapetalae</taxon>
        <taxon>rosids</taxon>
        <taxon>fabids</taxon>
        <taxon>Fabales</taxon>
        <taxon>Fabaceae</taxon>
        <taxon>Papilionoideae</taxon>
        <taxon>50 kb inversion clade</taxon>
        <taxon>NPAAA clade</taxon>
        <taxon>indigoferoid/millettioid clade</taxon>
        <taxon>Phaseoleae</taxon>
        <taxon>Sphenostylis</taxon>
    </lineage>
</organism>